<evidence type="ECO:0000313" key="3">
    <source>
        <dbReference type="Proteomes" id="UP001303046"/>
    </source>
</evidence>
<accession>A0ABR1BU50</accession>
<organism evidence="2 3">
    <name type="scientific">Necator americanus</name>
    <name type="common">Human hookworm</name>
    <dbReference type="NCBI Taxonomy" id="51031"/>
    <lineage>
        <taxon>Eukaryota</taxon>
        <taxon>Metazoa</taxon>
        <taxon>Ecdysozoa</taxon>
        <taxon>Nematoda</taxon>
        <taxon>Chromadorea</taxon>
        <taxon>Rhabditida</taxon>
        <taxon>Rhabditina</taxon>
        <taxon>Rhabditomorpha</taxon>
        <taxon>Strongyloidea</taxon>
        <taxon>Ancylostomatidae</taxon>
        <taxon>Bunostominae</taxon>
        <taxon>Necator</taxon>
    </lineage>
</organism>
<feature type="compositionally biased region" description="Polar residues" evidence="1">
    <location>
        <begin position="42"/>
        <end position="56"/>
    </location>
</feature>
<name>A0ABR1BU50_NECAM</name>
<gene>
    <name evidence="2" type="primary">Necator_chrI.g2888</name>
    <name evidence="2" type="ORF">RB195_006759</name>
</gene>
<sequence length="111" mass="12188">MSEDREGFVPITAEEVVQISGEELEELLNQARQNVAPPPVTMPSSANTPTSSTKPNFSKPGLARQFDFNSSILNILIPLKEFAPEDFEIRGSLSRAISQRNELLTTADTDP</sequence>
<proteinExistence type="predicted"/>
<comment type="caution">
    <text evidence="2">The sequence shown here is derived from an EMBL/GenBank/DDBJ whole genome shotgun (WGS) entry which is preliminary data.</text>
</comment>
<keyword evidence="3" id="KW-1185">Reference proteome</keyword>
<evidence type="ECO:0000256" key="1">
    <source>
        <dbReference type="SAM" id="MobiDB-lite"/>
    </source>
</evidence>
<protein>
    <submittedName>
        <fullName evidence="2">Uncharacterized protein</fullName>
    </submittedName>
</protein>
<reference evidence="2 3" key="1">
    <citation type="submission" date="2023-08" db="EMBL/GenBank/DDBJ databases">
        <title>A Necator americanus chromosomal reference genome.</title>
        <authorList>
            <person name="Ilik V."/>
            <person name="Petrzelkova K.J."/>
            <person name="Pardy F."/>
            <person name="Fuh T."/>
            <person name="Niatou-Singa F.S."/>
            <person name="Gouil Q."/>
            <person name="Baker L."/>
            <person name="Ritchie M.E."/>
            <person name="Jex A.R."/>
            <person name="Gazzola D."/>
            <person name="Li H."/>
            <person name="Toshio Fujiwara R."/>
            <person name="Zhan B."/>
            <person name="Aroian R.V."/>
            <person name="Pafco B."/>
            <person name="Schwarz E.M."/>
        </authorList>
    </citation>
    <scope>NUCLEOTIDE SEQUENCE [LARGE SCALE GENOMIC DNA]</scope>
    <source>
        <strain evidence="2 3">Aroian</strain>
        <tissue evidence="2">Whole animal</tissue>
    </source>
</reference>
<feature type="region of interest" description="Disordered" evidence="1">
    <location>
        <begin position="33"/>
        <end position="61"/>
    </location>
</feature>
<dbReference type="EMBL" id="JAVFWL010000001">
    <property type="protein sequence ID" value="KAK6729898.1"/>
    <property type="molecule type" value="Genomic_DNA"/>
</dbReference>
<evidence type="ECO:0000313" key="2">
    <source>
        <dbReference type="EMBL" id="KAK6729898.1"/>
    </source>
</evidence>
<dbReference type="Proteomes" id="UP001303046">
    <property type="component" value="Unassembled WGS sequence"/>
</dbReference>